<dbReference type="AlphaFoldDB" id="A0ABD3QF16"/>
<reference evidence="2 3" key="1">
    <citation type="journal article" date="2020" name="G3 (Bethesda)">
        <title>Improved Reference Genome for Cyclotella cryptica CCMP332, a Model for Cell Wall Morphogenesis, Salinity Adaptation, and Lipid Production in Diatoms (Bacillariophyta).</title>
        <authorList>
            <person name="Roberts W.R."/>
            <person name="Downey K.M."/>
            <person name="Ruck E.C."/>
            <person name="Traller J.C."/>
            <person name="Alverson A.J."/>
        </authorList>
    </citation>
    <scope>NUCLEOTIDE SEQUENCE [LARGE SCALE GENOMIC DNA]</scope>
    <source>
        <strain evidence="2 3">CCMP332</strain>
    </source>
</reference>
<evidence type="ECO:0000313" key="2">
    <source>
        <dbReference type="EMBL" id="KAL3798978.1"/>
    </source>
</evidence>
<proteinExistence type="predicted"/>
<feature type="compositionally biased region" description="Low complexity" evidence="1">
    <location>
        <begin position="122"/>
        <end position="135"/>
    </location>
</feature>
<gene>
    <name evidence="2" type="ORF">HJC23_005117</name>
</gene>
<name>A0ABD3QF16_9STRA</name>
<keyword evidence="3" id="KW-1185">Reference proteome</keyword>
<protein>
    <submittedName>
        <fullName evidence="2">Uncharacterized protein</fullName>
    </submittedName>
</protein>
<dbReference type="EMBL" id="JABMIG020000042">
    <property type="protein sequence ID" value="KAL3798978.1"/>
    <property type="molecule type" value="Genomic_DNA"/>
</dbReference>
<feature type="region of interest" description="Disordered" evidence="1">
    <location>
        <begin position="97"/>
        <end position="147"/>
    </location>
</feature>
<feature type="region of interest" description="Disordered" evidence="1">
    <location>
        <begin position="248"/>
        <end position="268"/>
    </location>
</feature>
<evidence type="ECO:0000313" key="3">
    <source>
        <dbReference type="Proteomes" id="UP001516023"/>
    </source>
</evidence>
<feature type="compositionally biased region" description="Polar residues" evidence="1">
    <location>
        <begin position="250"/>
        <end position="261"/>
    </location>
</feature>
<sequence length="742" mass="82633">MPATRTSLPRSFLNLLARGVLNERFYHPSRLRINLAPLFSNGSIFALQSQRHLPNCSRVGRGIHVVQFNRHGCTLGDRHILLGPNVRHSMHIDKGAVRKSQVSLRWKHSESSTASAANEQGSRPSEPSSSPNSSPLTKQNRRPKRTKATFSALQQITTNHPKNSTSPLTHATLTRKQLLRLTQKQRATLKRQRMEQRQQSMTYLDKARANVRSNLKYLKGTAESNLQKNIQTIQRLFRGEEVWKEDETVSDTAASRATGNMESKEKKDTLQWDRLPNAIQTNLQQNLSTLQNWLHKVTDGMIPSSSSSSNTAESGGSIAIRLQKFHEAKQNQGLVMDNKWIAWNVALALLPGLLVHLFCLSKQDEMKEFYAEMEKREREKIMGVHAAAGGGVAERLDSRDGKIGLRDGGDGDGVSAGMGLSSALITEGGSAWDKIKMAVNDLFLGGVDEKVRMARGAPAPVKLDVEKSVSRDASSSNKFSSDNIRTVPSISELKPSTASDSDAKYTIPTNANDVTIEALLRRIQELEKRVGTNSDEKIIPSPEEQQRLSHNIQYQIDRVKQSPMQNRRDDHIIAQWRKKEEEKKQGQENNNKSFNLQTVVEDIKRWTVIDTNATLEWLNEKMSELADILPAFGSDQHEKLKSAGIPGTVNSKASGNLVAVSDDETSSHGPVEGEMALDDPPIDETVNTVPAGNLTDIANGSNTLVNDETASRFGRWWSKLLWRRQKNADHVNRPPSDSNESI</sequence>
<comment type="caution">
    <text evidence="2">The sequence shown here is derived from an EMBL/GenBank/DDBJ whole genome shotgun (WGS) entry which is preliminary data.</text>
</comment>
<accession>A0ABD3QF16</accession>
<feature type="compositionally biased region" description="Polar residues" evidence="1">
    <location>
        <begin position="111"/>
        <end position="121"/>
    </location>
</feature>
<dbReference type="Proteomes" id="UP001516023">
    <property type="component" value="Unassembled WGS sequence"/>
</dbReference>
<evidence type="ECO:0000256" key="1">
    <source>
        <dbReference type="SAM" id="MobiDB-lite"/>
    </source>
</evidence>
<organism evidence="2 3">
    <name type="scientific">Cyclotella cryptica</name>
    <dbReference type="NCBI Taxonomy" id="29204"/>
    <lineage>
        <taxon>Eukaryota</taxon>
        <taxon>Sar</taxon>
        <taxon>Stramenopiles</taxon>
        <taxon>Ochrophyta</taxon>
        <taxon>Bacillariophyta</taxon>
        <taxon>Coscinodiscophyceae</taxon>
        <taxon>Thalassiosirophycidae</taxon>
        <taxon>Stephanodiscales</taxon>
        <taxon>Stephanodiscaceae</taxon>
        <taxon>Cyclotella</taxon>
    </lineage>
</organism>
<feature type="region of interest" description="Disordered" evidence="1">
    <location>
        <begin position="661"/>
        <end position="681"/>
    </location>
</feature>